<evidence type="ECO:0000256" key="3">
    <source>
        <dbReference type="ARBA" id="ARBA00022517"/>
    </source>
</evidence>
<dbReference type="PROSITE" id="PS01287">
    <property type="entry name" value="RTC"/>
    <property type="match status" value="1"/>
</dbReference>
<protein>
    <recommendedName>
        <fullName evidence="9">RNA 3'-terminal phosphate cyclase-like protein</fullName>
    </recommendedName>
</protein>
<name>A0AAD9IKD3_PROWI</name>
<evidence type="ECO:0000259" key="5">
    <source>
        <dbReference type="Pfam" id="PF01137"/>
    </source>
</evidence>
<organism evidence="7 8">
    <name type="scientific">Prototheca wickerhamii</name>
    <dbReference type="NCBI Taxonomy" id="3111"/>
    <lineage>
        <taxon>Eukaryota</taxon>
        <taxon>Viridiplantae</taxon>
        <taxon>Chlorophyta</taxon>
        <taxon>core chlorophytes</taxon>
        <taxon>Trebouxiophyceae</taxon>
        <taxon>Chlorellales</taxon>
        <taxon>Chlorellaceae</taxon>
        <taxon>Prototheca</taxon>
    </lineage>
</organism>
<dbReference type="InterPro" id="IPR013792">
    <property type="entry name" value="RNA3'P_cycl/enolpyr_Trfase_a/b"/>
</dbReference>
<dbReference type="InterPro" id="IPR016443">
    <property type="entry name" value="RNA3'_term_phos_cyc_type_2"/>
</dbReference>
<dbReference type="InterPro" id="IPR036553">
    <property type="entry name" value="RPTC_insert"/>
</dbReference>
<evidence type="ECO:0000313" key="7">
    <source>
        <dbReference type="EMBL" id="KAK2078804.1"/>
    </source>
</evidence>
<evidence type="ECO:0000256" key="4">
    <source>
        <dbReference type="ARBA" id="ARBA00023242"/>
    </source>
</evidence>
<comment type="subcellular location">
    <subcellularLocation>
        <location evidence="1">Nucleus</location>
        <location evidence="1">Nucleolus</location>
    </subcellularLocation>
</comment>
<proteinExistence type="inferred from homology"/>
<evidence type="ECO:0000256" key="2">
    <source>
        <dbReference type="ARBA" id="ARBA00007089"/>
    </source>
</evidence>
<dbReference type="NCBIfam" id="TIGR03400">
    <property type="entry name" value="18S_RNA_Rcl1p"/>
    <property type="match status" value="1"/>
</dbReference>
<accession>A0AAD9IKD3</accession>
<dbReference type="Gene3D" id="3.65.10.20">
    <property type="entry name" value="RNA 3'-terminal phosphate cyclase domain"/>
    <property type="match status" value="1"/>
</dbReference>
<dbReference type="GO" id="GO:0005730">
    <property type="term" value="C:nucleolus"/>
    <property type="evidence" value="ECO:0007669"/>
    <property type="project" value="UniProtKB-SubCell"/>
</dbReference>
<dbReference type="Pfam" id="PF01137">
    <property type="entry name" value="RTC"/>
    <property type="match status" value="1"/>
</dbReference>
<dbReference type="PANTHER" id="PTHR11096">
    <property type="entry name" value="RNA 3' TERMINAL PHOSPHATE CYCLASE"/>
    <property type="match status" value="1"/>
</dbReference>
<dbReference type="CDD" id="cd00875">
    <property type="entry name" value="RNA_Cyclase_Class_I"/>
    <property type="match status" value="1"/>
</dbReference>
<dbReference type="Pfam" id="PF05189">
    <property type="entry name" value="RTC_insert"/>
    <property type="match status" value="1"/>
</dbReference>
<dbReference type="PANTHER" id="PTHR11096:SF1">
    <property type="entry name" value="RNA 3'-TERMINAL PHOSPHATE CYCLASE-LIKE PROTEIN"/>
    <property type="match status" value="1"/>
</dbReference>
<dbReference type="Gene3D" id="3.30.360.20">
    <property type="entry name" value="RNA 3'-terminal phosphate cyclase, insert domain"/>
    <property type="match status" value="1"/>
</dbReference>
<comment type="caution">
    <text evidence="7">The sequence shown here is derived from an EMBL/GenBank/DDBJ whole genome shotgun (WGS) entry which is preliminary data.</text>
</comment>
<feature type="domain" description="RNA 3'-terminal phosphate cyclase insert" evidence="6">
    <location>
        <begin position="178"/>
        <end position="285"/>
    </location>
</feature>
<keyword evidence="3" id="KW-0690">Ribosome biogenesis</keyword>
<dbReference type="Proteomes" id="UP001255856">
    <property type="component" value="Unassembled WGS sequence"/>
</dbReference>
<evidence type="ECO:0008006" key="9">
    <source>
        <dbReference type="Google" id="ProtNLM"/>
    </source>
</evidence>
<evidence type="ECO:0000259" key="6">
    <source>
        <dbReference type="Pfam" id="PF05189"/>
    </source>
</evidence>
<dbReference type="EMBL" id="JASFZW010000004">
    <property type="protein sequence ID" value="KAK2078804.1"/>
    <property type="molecule type" value="Genomic_DNA"/>
</dbReference>
<evidence type="ECO:0000313" key="8">
    <source>
        <dbReference type="Proteomes" id="UP001255856"/>
    </source>
</evidence>
<keyword evidence="4" id="KW-0539">Nucleus</keyword>
<dbReference type="InterPro" id="IPR023797">
    <property type="entry name" value="RNA3'_phos_cyclase_dom"/>
</dbReference>
<gene>
    <name evidence="7" type="ORF">QBZ16_003644</name>
</gene>
<dbReference type="InterPro" id="IPR037136">
    <property type="entry name" value="RNA3'_phos_cyclase_dom_sf"/>
</dbReference>
<dbReference type="InterPro" id="IPR013791">
    <property type="entry name" value="RNA3'-term_phos_cycl_insert"/>
</dbReference>
<comment type="similarity">
    <text evidence="2">Belongs to the RNA 3'-terminal cyclase family. Type 2 subfamily.</text>
</comment>
<reference evidence="7" key="1">
    <citation type="submission" date="2021-01" db="EMBL/GenBank/DDBJ databases">
        <authorList>
            <person name="Eckstrom K.M.E."/>
        </authorList>
    </citation>
    <scope>NUCLEOTIDE SEQUENCE</scope>
    <source>
        <strain evidence="7">UVCC 0001</strain>
    </source>
</reference>
<dbReference type="InterPro" id="IPR020719">
    <property type="entry name" value="RNA3'_term_phos_cycl-like_CS"/>
</dbReference>
<dbReference type="AlphaFoldDB" id="A0AAD9IKD3"/>
<sequence length="364" mass="38959">MLRFRGAEHLRQRLVLSTLTGRPIRIDGIRADAQSPGLQEHEASLLRLIEKLTNGCIVEINETGTSLRYKPGFIHGGQGLEHDCGSARGIGYFLEPLAILALFARMPVACRLRGVTNGGPDPSVDIFRSVTLPLLKSALDLEDRMELRIEARGAPPKGGGCVFVQLPALKQLPAVSLLDEGMIKRVRGVAHSMRVSPQTSNRLVDGGRGVFNKLLADVFIFTDHMTGPKAGESPGYGLVLVAESTSGRMLAAEACAALGGARAAEERTPEDVGRLAAHALLEEIARGGVADTAHQGLLLTLCALGPEEVSEVRLGPLTPYAVGTLRHLQDFLNVRFSIKPETDSQTVFLSCIGAGVKNRSRGIQ</sequence>
<dbReference type="GO" id="GO:0004521">
    <property type="term" value="F:RNA endonuclease activity"/>
    <property type="evidence" value="ECO:0007669"/>
    <property type="project" value="TreeGrafter"/>
</dbReference>
<dbReference type="GO" id="GO:0000479">
    <property type="term" value="P:endonucleolytic cleavage of tricistronic rRNA transcript (SSU-rRNA, 5.8S rRNA, LSU-rRNA)"/>
    <property type="evidence" value="ECO:0007669"/>
    <property type="project" value="TreeGrafter"/>
</dbReference>
<dbReference type="InterPro" id="IPR000228">
    <property type="entry name" value="RNA3'_term_phos_cyc"/>
</dbReference>
<feature type="domain" description="RNA 3'-terminal phosphate cyclase" evidence="5">
    <location>
        <begin position="3"/>
        <end position="338"/>
    </location>
</feature>
<evidence type="ECO:0000256" key="1">
    <source>
        <dbReference type="ARBA" id="ARBA00004604"/>
    </source>
</evidence>
<keyword evidence="8" id="KW-1185">Reference proteome</keyword>
<dbReference type="SUPFAM" id="SSF55205">
    <property type="entry name" value="EPT/RTPC-like"/>
    <property type="match status" value="1"/>
</dbReference>